<feature type="binding site" evidence="17">
    <location>
        <position position="422"/>
    </location>
    <ligand>
        <name>AMP</name>
        <dbReference type="ChEBI" id="CHEBI:456215"/>
    </ligand>
</feature>
<dbReference type="Pfam" id="PF01256">
    <property type="entry name" value="Carb_kinase"/>
    <property type="match status" value="1"/>
</dbReference>
<dbReference type="InterPro" id="IPR036652">
    <property type="entry name" value="YjeF_N_dom_sf"/>
</dbReference>
<feature type="domain" description="YjeF N-terminal" evidence="21">
    <location>
        <begin position="10"/>
        <end position="202"/>
    </location>
</feature>
<reference evidence="23" key="1">
    <citation type="submission" date="2018-06" db="EMBL/GenBank/DDBJ databases">
        <title>Aestuariibacter litoralis strain KCTC 52945T.</title>
        <authorList>
            <person name="Li X."/>
            <person name="Salam N."/>
            <person name="Li J.-L."/>
            <person name="Chen Y.-M."/>
            <person name="Yang Z.-W."/>
            <person name="Zhang L.-Y."/>
            <person name="Han M.-X."/>
            <person name="Xiao M."/>
            <person name="Li W.-J."/>
        </authorList>
    </citation>
    <scope>NUCLEOTIDE SEQUENCE [LARGE SCALE GENOMIC DNA]</scope>
    <source>
        <strain evidence="23">KCTC 52945</strain>
    </source>
</reference>
<evidence type="ECO:0000256" key="15">
    <source>
        <dbReference type="ARBA" id="ARBA00048238"/>
    </source>
</evidence>
<evidence type="ECO:0000256" key="14">
    <source>
        <dbReference type="ARBA" id="ARBA00025153"/>
    </source>
</evidence>
<comment type="caution">
    <text evidence="22">The sequence shown here is derived from an EMBL/GenBank/DDBJ whole genome shotgun (WGS) entry which is preliminary data.</text>
</comment>
<keyword evidence="5 18" id="KW-0479">Metal-binding</keyword>
<dbReference type="EMBL" id="QKVK01000016">
    <property type="protein sequence ID" value="PZF75137.1"/>
    <property type="molecule type" value="Genomic_DNA"/>
</dbReference>
<dbReference type="PANTHER" id="PTHR12592:SF0">
    <property type="entry name" value="ATP-DEPENDENT (S)-NAD(P)H-HYDRATE DEHYDRATASE"/>
    <property type="match status" value="1"/>
</dbReference>
<feature type="binding site" evidence="18">
    <location>
        <position position="57"/>
    </location>
    <ligand>
        <name>K(+)</name>
        <dbReference type="ChEBI" id="CHEBI:29103"/>
    </ligand>
</feature>
<dbReference type="NCBIfam" id="TIGR00197">
    <property type="entry name" value="yjeF_nterm"/>
    <property type="match status" value="1"/>
</dbReference>
<keyword evidence="10 17" id="KW-0520">NAD</keyword>
<name>A0A2W2BGU8_9HYPH</name>
<dbReference type="Gene3D" id="3.40.1190.20">
    <property type="match status" value="1"/>
</dbReference>
<dbReference type="InterPro" id="IPR004443">
    <property type="entry name" value="YjeF_N_dom"/>
</dbReference>
<evidence type="ECO:0000256" key="10">
    <source>
        <dbReference type="ARBA" id="ARBA00023027"/>
    </source>
</evidence>
<dbReference type="InterPro" id="IPR030677">
    <property type="entry name" value="Nnr"/>
</dbReference>
<gene>
    <name evidence="17" type="primary">nnrD</name>
    <name evidence="18" type="synonym">nnrE</name>
    <name evidence="22" type="ORF">DK847_19935</name>
</gene>
<dbReference type="NCBIfam" id="TIGR00196">
    <property type="entry name" value="yjeF_cterm"/>
    <property type="match status" value="1"/>
</dbReference>
<keyword evidence="6 17" id="KW-0547">Nucleotide-binding</keyword>
<evidence type="ECO:0000256" key="3">
    <source>
        <dbReference type="ARBA" id="ARBA00006001"/>
    </source>
</evidence>
<comment type="cofactor">
    <cofactor evidence="17">
        <name>Mg(2+)</name>
        <dbReference type="ChEBI" id="CHEBI:18420"/>
    </cofactor>
</comment>
<keyword evidence="13" id="KW-0511">Multifunctional enzyme</keyword>
<dbReference type="AlphaFoldDB" id="A0A2W2BGU8"/>
<dbReference type="GO" id="GO:0052856">
    <property type="term" value="F:NAD(P)HX epimerase activity"/>
    <property type="evidence" value="ECO:0007669"/>
    <property type="project" value="UniProtKB-UniRule"/>
</dbReference>
<evidence type="ECO:0000256" key="16">
    <source>
        <dbReference type="ARBA" id="ARBA00049209"/>
    </source>
</evidence>
<feature type="binding site" evidence="17">
    <location>
        <begin position="393"/>
        <end position="397"/>
    </location>
    <ligand>
        <name>AMP</name>
        <dbReference type="ChEBI" id="CHEBI:456215"/>
    </ligand>
</feature>
<dbReference type="SUPFAM" id="SSF64153">
    <property type="entry name" value="YjeF N-terminal domain-like"/>
    <property type="match status" value="1"/>
</dbReference>
<evidence type="ECO:0000256" key="4">
    <source>
        <dbReference type="ARBA" id="ARBA00009524"/>
    </source>
</evidence>
<dbReference type="PIRSF" id="PIRSF017184">
    <property type="entry name" value="Nnr"/>
    <property type="match status" value="1"/>
</dbReference>
<dbReference type="GO" id="GO:0005524">
    <property type="term" value="F:ATP binding"/>
    <property type="evidence" value="ECO:0007669"/>
    <property type="project" value="UniProtKB-UniRule"/>
</dbReference>
<comment type="catalytic activity">
    <reaction evidence="16 17 19">
        <text>(6S)-NADPHX + ADP = AMP + phosphate + NADPH + H(+)</text>
        <dbReference type="Rhea" id="RHEA:32235"/>
        <dbReference type="ChEBI" id="CHEBI:15378"/>
        <dbReference type="ChEBI" id="CHEBI:43474"/>
        <dbReference type="ChEBI" id="CHEBI:57783"/>
        <dbReference type="ChEBI" id="CHEBI:64076"/>
        <dbReference type="ChEBI" id="CHEBI:456215"/>
        <dbReference type="ChEBI" id="CHEBI:456216"/>
        <dbReference type="EC" id="4.2.1.136"/>
    </reaction>
</comment>
<feature type="binding site" evidence="17">
    <location>
        <position position="243"/>
    </location>
    <ligand>
        <name>(6S)-NADPHX</name>
        <dbReference type="ChEBI" id="CHEBI:64076"/>
    </ligand>
</feature>
<dbReference type="InterPro" id="IPR000631">
    <property type="entry name" value="CARKD"/>
</dbReference>
<evidence type="ECO:0000256" key="19">
    <source>
        <dbReference type="PIRNR" id="PIRNR017184"/>
    </source>
</evidence>
<feature type="binding site" evidence="17">
    <location>
        <position position="357"/>
    </location>
    <ligand>
        <name>(6S)-NADPHX</name>
        <dbReference type="ChEBI" id="CHEBI:64076"/>
    </ligand>
</feature>
<accession>A0A2W2BGU8</accession>
<evidence type="ECO:0000256" key="7">
    <source>
        <dbReference type="ARBA" id="ARBA00022840"/>
    </source>
</evidence>
<evidence type="ECO:0000256" key="2">
    <source>
        <dbReference type="ARBA" id="ARBA00000909"/>
    </source>
</evidence>
<feature type="binding site" evidence="18">
    <location>
        <position position="115"/>
    </location>
    <ligand>
        <name>K(+)</name>
        <dbReference type="ChEBI" id="CHEBI:29103"/>
    </ligand>
</feature>
<comment type="subunit">
    <text evidence="17">Homotetramer.</text>
</comment>
<keyword evidence="7 17" id="KW-0067">ATP-binding</keyword>
<feature type="binding site" evidence="18">
    <location>
        <begin position="119"/>
        <end position="125"/>
    </location>
    <ligand>
        <name>(6S)-NADPHX</name>
        <dbReference type="ChEBI" id="CHEBI:64076"/>
    </ligand>
</feature>
<keyword evidence="8 17" id="KW-0521">NADP</keyword>
<feature type="domain" description="YjeF C-terminal" evidence="20">
    <location>
        <begin position="208"/>
        <end position="471"/>
    </location>
</feature>
<dbReference type="CDD" id="cd01171">
    <property type="entry name" value="YXKO-related"/>
    <property type="match status" value="1"/>
</dbReference>
<comment type="similarity">
    <text evidence="18">Belongs to the NnrE/AIBP family.</text>
</comment>
<keyword evidence="23" id="KW-1185">Reference proteome</keyword>
<dbReference type="EC" id="5.1.99.6" evidence="19"/>
<comment type="similarity">
    <text evidence="17">Belongs to the NnrD/CARKD family.</text>
</comment>
<comment type="catalytic activity">
    <reaction evidence="2 18 19">
        <text>(6R)-NADPHX = (6S)-NADPHX</text>
        <dbReference type="Rhea" id="RHEA:32227"/>
        <dbReference type="ChEBI" id="CHEBI:64076"/>
        <dbReference type="ChEBI" id="CHEBI:64077"/>
        <dbReference type="EC" id="5.1.99.6"/>
    </reaction>
</comment>
<protein>
    <recommendedName>
        <fullName evidence="19">Bifunctional NAD(P)H-hydrate repair enzyme</fullName>
    </recommendedName>
    <alternativeName>
        <fullName evidence="19">Nicotinamide nucleotide repair protein</fullName>
    </alternativeName>
    <domain>
        <recommendedName>
            <fullName evidence="19">ADP-dependent (S)-NAD(P)H-hydrate dehydratase</fullName>
            <ecNumber evidence="19">4.2.1.136</ecNumber>
        </recommendedName>
        <alternativeName>
            <fullName evidence="19">ADP-dependent NAD(P)HX dehydratase</fullName>
        </alternativeName>
    </domain>
    <domain>
        <recommendedName>
            <fullName evidence="19">NAD(P)H-hydrate epimerase</fullName>
            <ecNumber evidence="19">5.1.99.6</ecNumber>
        </recommendedName>
    </domain>
</protein>
<feature type="binding site" evidence="17">
    <location>
        <position position="423"/>
    </location>
    <ligand>
        <name>(6S)-NADPHX</name>
        <dbReference type="ChEBI" id="CHEBI:64076"/>
    </ligand>
</feature>
<evidence type="ECO:0000256" key="9">
    <source>
        <dbReference type="ARBA" id="ARBA00022958"/>
    </source>
</evidence>
<feature type="binding site" evidence="18">
    <location>
        <begin position="56"/>
        <end position="60"/>
    </location>
    <ligand>
        <name>(6S)-NADPHX</name>
        <dbReference type="ChEBI" id="CHEBI:64076"/>
    </ligand>
</feature>
<dbReference type="Gene3D" id="3.40.50.10260">
    <property type="entry name" value="YjeF N-terminal domain"/>
    <property type="match status" value="1"/>
</dbReference>
<dbReference type="PROSITE" id="PS51385">
    <property type="entry name" value="YJEF_N"/>
    <property type="match status" value="1"/>
</dbReference>
<comment type="similarity">
    <text evidence="3 19">In the N-terminal section; belongs to the NnrE/AIBP family.</text>
</comment>
<feature type="binding site" evidence="18">
    <location>
        <position position="148"/>
    </location>
    <ligand>
        <name>K(+)</name>
        <dbReference type="ChEBI" id="CHEBI:29103"/>
    </ligand>
</feature>
<evidence type="ECO:0000256" key="1">
    <source>
        <dbReference type="ARBA" id="ARBA00000013"/>
    </source>
</evidence>
<organism evidence="22 23">
    <name type="scientific">Aestuariivirga litoralis</name>
    <dbReference type="NCBI Taxonomy" id="2650924"/>
    <lineage>
        <taxon>Bacteria</taxon>
        <taxon>Pseudomonadati</taxon>
        <taxon>Pseudomonadota</taxon>
        <taxon>Alphaproteobacteria</taxon>
        <taxon>Hyphomicrobiales</taxon>
        <taxon>Aestuariivirgaceae</taxon>
        <taxon>Aestuariivirga</taxon>
    </lineage>
</organism>
<keyword evidence="11 18" id="KW-0413">Isomerase</keyword>
<evidence type="ECO:0000256" key="5">
    <source>
        <dbReference type="ARBA" id="ARBA00022723"/>
    </source>
</evidence>
<sequence length="471" mass="48040">MHELLTPEEMYRADTLAVAAGVPSLSLMEHAGRAVADEITRRYGARPTLVLCGPGNNGGDGFVVARILRAWGWPVRLALLGDRARLKGDAAAMAARWDGPVEAVGAMDGAGLIVDALFGAGLSKDFPAELAAAINGAGCPVVAVDVPSGLDGRTGQPRGACVKADVTITFFRRKPGHVLLPGRELCGAVVLADIGIPDSVLQEIRPRDSINCGIRPPQPAVAGHKYGRGHAVVVSGGPLSTGAARLAAEAALRAGAGLVTLSGGREALLVQASHVTAIMLSDLDLSALLADRRKNAVCIGPAAGVGVDTRDRVETVLMSGAAAVLDADALSSFAAESERLFRLIDMVPGRPVVMTPHAGEFDRVFKGLSEAGESKIELARQAAEGSGAVVVLKGADTVIAAPDGRARVNVNAPPSLATAGSGDVLAGIVTGLLAQGMPGFEAACAAVWLHGDAASRHGPRGLTAETLIDCL</sequence>
<dbReference type="EC" id="4.2.1.136" evidence="19"/>
<dbReference type="PROSITE" id="PS01050">
    <property type="entry name" value="YJEF_C_2"/>
    <property type="match status" value="1"/>
</dbReference>
<comment type="function">
    <text evidence="18">Catalyzes the epimerization of the S- and R-forms of NAD(P)HX, a damaged form of NAD(P)H that is a result of enzymatic or heat-dependent hydration. This is a prerequisite for the S-specific NAD(P)H-hydrate dehydratase to allow the repair of both epimers of NAD(P)HX.</text>
</comment>
<evidence type="ECO:0000313" key="23">
    <source>
        <dbReference type="Proteomes" id="UP000248795"/>
    </source>
</evidence>
<evidence type="ECO:0000256" key="8">
    <source>
        <dbReference type="ARBA" id="ARBA00022857"/>
    </source>
</evidence>
<evidence type="ECO:0000259" key="21">
    <source>
        <dbReference type="PROSITE" id="PS51385"/>
    </source>
</evidence>
<comment type="catalytic activity">
    <reaction evidence="15 17 19">
        <text>(6S)-NADHX + ADP = AMP + phosphate + NADH + H(+)</text>
        <dbReference type="Rhea" id="RHEA:32223"/>
        <dbReference type="ChEBI" id="CHEBI:15378"/>
        <dbReference type="ChEBI" id="CHEBI:43474"/>
        <dbReference type="ChEBI" id="CHEBI:57945"/>
        <dbReference type="ChEBI" id="CHEBI:64074"/>
        <dbReference type="ChEBI" id="CHEBI:456215"/>
        <dbReference type="ChEBI" id="CHEBI:456216"/>
        <dbReference type="EC" id="4.2.1.136"/>
    </reaction>
</comment>
<evidence type="ECO:0000256" key="11">
    <source>
        <dbReference type="ARBA" id="ARBA00023235"/>
    </source>
</evidence>
<dbReference type="GO" id="GO:0052855">
    <property type="term" value="F:ADP-dependent NAD(P)H-hydrate dehydratase activity"/>
    <property type="evidence" value="ECO:0007669"/>
    <property type="project" value="UniProtKB-UniRule"/>
</dbReference>
<dbReference type="PROSITE" id="PS51383">
    <property type="entry name" value="YJEF_C_3"/>
    <property type="match status" value="1"/>
</dbReference>
<evidence type="ECO:0000313" key="22">
    <source>
        <dbReference type="EMBL" id="PZF75137.1"/>
    </source>
</evidence>
<comment type="caution">
    <text evidence="17">Lacks conserved residue(s) required for the propagation of feature annotation.</text>
</comment>
<evidence type="ECO:0000256" key="17">
    <source>
        <dbReference type="HAMAP-Rule" id="MF_01965"/>
    </source>
</evidence>
<dbReference type="Pfam" id="PF03853">
    <property type="entry name" value="YjeF_N"/>
    <property type="match status" value="1"/>
</dbReference>
<dbReference type="HAMAP" id="MF_01966">
    <property type="entry name" value="NADHX_epimerase"/>
    <property type="match status" value="1"/>
</dbReference>
<dbReference type="HAMAP" id="MF_01965">
    <property type="entry name" value="NADHX_dehydratase"/>
    <property type="match status" value="1"/>
</dbReference>
<comment type="function">
    <text evidence="14 19">Bifunctional enzyme that catalyzes the epimerization of the S- and R-forms of NAD(P)HX and the dehydration of the S-form of NAD(P)HX at the expense of ADP, which is converted to AMP. This allows the repair of both epimers of NAD(P)HX, a damaged form of NAD(P)H that is a result of enzymatic or heat-dependent hydration.</text>
</comment>
<comment type="similarity">
    <text evidence="4 19">In the C-terminal section; belongs to the NnrD/CARKD family.</text>
</comment>
<evidence type="ECO:0000256" key="12">
    <source>
        <dbReference type="ARBA" id="ARBA00023239"/>
    </source>
</evidence>
<comment type="catalytic activity">
    <reaction evidence="1 18 19">
        <text>(6R)-NADHX = (6S)-NADHX</text>
        <dbReference type="Rhea" id="RHEA:32215"/>
        <dbReference type="ChEBI" id="CHEBI:64074"/>
        <dbReference type="ChEBI" id="CHEBI:64075"/>
        <dbReference type="EC" id="5.1.99.6"/>
    </reaction>
</comment>
<comment type="cofactor">
    <cofactor evidence="18 19">
        <name>K(+)</name>
        <dbReference type="ChEBI" id="CHEBI:29103"/>
    </cofactor>
    <text evidence="18 19">Binds 1 potassium ion per subunit.</text>
</comment>
<evidence type="ECO:0000256" key="18">
    <source>
        <dbReference type="HAMAP-Rule" id="MF_01966"/>
    </source>
</evidence>
<dbReference type="InterPro" id="IPR029056">
    <property type="entry name" value="Ribokinase-like"/>
</dbReference>
<feature type="binding site" evidence="18">
    <location>
        <position position="145"/>
    </location>
    <ligand>
        <name>(6S)-NADPHX</name>
        <dbReference type="ChEBI" id="CHEBI:64076"/>
    </ligand>
</feature>
<dbReference type="InterPro" id="IPR017953">
    <property type="entry name" value="Carbohydrate_kinase_pred_CS"/>
</dbReference>
<evidence type="ECO:0000259" key="20">
    <source>
        <dbReference type="PROSITE" id="PS51383"/>
    </source>
</evidence>
<keyword evidence="12 17" id="KW-0456">Lyase</keyword>
<dbReference type="Proteomes" id="UP000248795">
    <property type="component" value="Unassembled WGS sequence"/>
</dbReference>
<proteinExistence type="inferred from homology"/>
<dbReference type="GO" id="GO:0046496">
    <property type="term" value="P:nicotinamide nucleotide metabolic process"/>
    <property type="evidence" value="ECO:0007669"/>
    <property type="project" value="UniProtKB-UniRule"/>
</dbReference>
<dbReference type="GO" id="GO:0110051">
    <property type="term" value="P:metabolite repair"/>
    <property type="evidence" value="ECO:0007669"/>
    <property type="project" value="TreeGrafter"/>
</dbReference>
<dbReference type="GO" id="GO:0046872">
    <property type="term" value="F:metal ion binding"/>
    <property type="evidence" value="ECO:0007669"/>
    <property type="project" value="UniProtKB-UniRule"/>
</dbReference>
<dbReference type="PANTHER" id="PTHR12592">
    <property type="entry name" value="ATP-DEPENDENT (S)-NAD(P)H-HYDRATE DEHYDRATASE FAMILY MEMBER"/>
    <property type="match status" value="1"/>
</dbReference>
<comment type="function">
    <text evidence="17">Catalyzes the dehydration of the S-form of NAD(P)HX at the expense of ADP, which is converted to AMP. Together with NAD(P)HX epimerase, which catalyzes the epimerization of the S- and R-forms, the enzyme allows the repair of both epimers of NAD(P)HX, a damaged form of NAD(P)H that is a result of enzymatic or heat-dependent hydration.</text>
</comment>
<keyword evidence="9 18" id="KW-0630">Potassium</keyword>
<evidence type="ECO:0000256" key="13">
    <source>
        <dbReference type="ARBA" id="ARBA00023268"/>
    </source>
</evidence>
<dbReference type="SUPFAM" id="SSF53613">
    <property type="entry name" value="Ribokinase-like"/>
    <property type="match status" value="1"/>
</dbReference>
<evidence type="ECO:0000256" key="6">
    <source>
        <dbReference type="ARBA" id="ARBA00022741"/>
    </source>
</evidence>